<sequence length="1227" mass="132148">MYRLSCALLALAFSICASPAAAELFARKSTPAGSVITRKVGEEVSFIDLTGWRGVDVNQDLLPGDLLRTNAHGHLAVLFADRTQVRLGRNTTMLIKAIGAAADTLLQLQSGTVWGRAERGGVGLTLETPAASAAIRGTDWTLTVDGDGKTSLIVLEGLVELSNPYGSVSVAQGEAAVASIGQAPTKLVIVDPDDREQMLFYLSLRRSFGWMPASTLPQAGQREERARIEALPDDARSAEDRVLLAETALAVEGIAGTAEALARARQSARTEAQQARLDLVAALLAGAEQRFDEAAQLFAKAAPRLDPERRAIALYGGYFARALAFPDRVESPPRLAGSGPRAALAAAWTAGFLENIDAAIAVIAEAERRFPDDPTLPAVRAQLALLLDDREQVHEAIERALALDPEEPTALEARANYRAGIEGDLDGALADLQNAAEISPGTTSIWNAMGIVEMTRGAEREAEAALRRAIALDPHDPVTRANLAILLLDQDRIEEARQEIDEAFANDPSFDVGLVARGRYHLQAGNRTKAVEDLLAASTANPAYSQALLLLAAAHFENGNREAGEQALENAERLDPNDPVTSMLATAIAIDGYQSDRAIAEAQKALARSKARGGHFASPRANRDAGSLLNSAFRLQGLDAWGRYYGDAVFDPFAGASLVDQAVAGTVNPFASDLRFGDGPVEPAPGAYAFSSLFQGLMMAPEILSGRSLSTNLLRRPFIEGAIGGGYADNAGEPGWLGTFEVQSFTTTPVPWSLYANIEVSDNDEFRERFAPGTDVPYVGFGYEDRIAKGTAYLTARPTPYDRVVTFLDYRDRRESLLDALVLVDSPFLPFDAIAYDRRLETEAVTGGIGWSHTLGYRNVFNAAVFGAHLDQTSREAADLALLPFIIGTRELAASTAQDTYLAAINHTYGHEDLTWRYGIEGGSLRQRRVEVDTEELIFLPPVTTIESRELDLRFGRAYVDLVHEPRPDLKLEAALFATLLDGALEIQRLEPRFGVAWAPTDGHWLRAGFLRETEAASTLTLAPIGLLGLQAGNPALDIGGYSDTIALRWDAEWHPRIFTTIDYQHQELHGLSIPVPGSIVPIDAADGFDRGRIDRVAATANVHLGAGFGLFGTVAWTDSSNETPGGPAGPLPFVPTYAARTGITYVHPANVKATIAASYVGERVGDAAGTVLDGYWTTDAFLTWEGLDKRFVLELAGYNLFDESFEVATSLPGWGRTFVGTFKVRF</sequence>
<evidence type="ECO:0000256" key="2">
    <source>
        <dbReference type="ARBA" id="ARBA00023136"/>
    </source>
</evidence>
<keyword evidence="2" id="KW-0472">Membrane</keyword>
<name>A0A5B8L525_9HYPH</name>
<reference evidence="7" key="1">
    <citation type="submission" date="2020-04" db="EMBL/GenBank/DDBJ databases">
        <title>Nitratireductor sp. nov. isolated from mangrove soil.</title>
        <authorList>
            <person name="Ye Y."/>
        </authorList>
    </citation>
    <scope>NUCLEOTIDE SEQUENCE</scope>
    <source>
        <strain evidence="7">SY7</strain>
    </source>
</reference>
<dbReference type="KEGG" id="niy:FQ775_20895"/>
<evidence type="ECO:0000256" key="1">
    <source>
        <dbReference type="ARBA" id="ARBA00004442"/>
    </source>
</evidence>
<dbReference type="InterPro" id="IPR006860">
    <property type="entry name" value="FecR"/>
</dbReference>
<dbReference type="EMBL" id="CP042301">
    <property type="protein sequence ID" value="QDZ02628.1"/>
    <property type="molecule type" value="Genomic_DNA"/>
</dbReference>
<dbReference type="Proteomes" id="UP000321389">
    <property type="component" value="Chromosome"/>
</dbReference>
<evidence type="ECO:0000313" key="7">
    <source>
        <dbReference type="EMBL" id="QDZ02628.1"/>
    </source>
</evidence>
<protein>
    <submittedName>
        <fullName evidence="7">TonB-dependent receptor</fullName>
    </submittedName>
</protein>
<keyword evidence="7" id="KW-0675">Receptor</keyword>
<dbReference type="PANTHER" id="PTHR38731">
    <property type="entry name" value="LIPL45-RELATED LIPOPROTEIN-RELATED"/>
    <property type="match status" value="1"/>
</dbReference>
<keyword evidence="3" id="KW-0998">Cell outer membrane</keyword>
<feature type="signal peptide" evidence="5">
    <location>
        <begin position="1"/>
        <end position="22"/>
    </location>
</feature>
<dbReference type="PANTHER" id="PTHR38731:SF3">
    <property type="entry name" value="BLL6125 PROTEIN"/>
    <property type="match status" value="1"/>
</dbReference>
<feature type="chain" id="PRO_5023026423" evidence="5">
    <location>
        <begin position="23"/>
        <end position="1227"/>
    </location>
</feature>
<dbReference type="PROSITE" id="PS50005">
    <property type="entry name" value="TPR"/>
    <property type="match status" value="2"/>
</dbReference>
<dbReference type="SUPFAM" id="SSF48452">
    <property type="entry name" value="TPR-like"/>
    <property type="match status" value="2"/>
</dbReference>
<dbReference type="AlphaFoldDB" id="A0A5B8L525"/>
<gene>
    <name evidence="7" type="ORF">FQ775_20895</name>
</gene>
<feature type="domain" description="FecR protein" evidence="6">
    <location>
        <begin position="66"/>
        <end position="160"/>
    </location>
</feature>
<dbReference type="SUPFAM" id="SSF56935">
    <property type="entry name" value="Porins"/>
    <property type="match status" value="1"/>
</dbReference>
<dbReference type="InterPro" id="IPR011990">
    <property type="entry name" value="TPR-like_helical_dom_sf"/>
</dbReference>
<keyword evidence="5" id="KW-0732">Signal</keyword>
<proteinExistence type="predicted"/>
<feature type="repeat" description="TPR" evidence="4">
    <location>
        <begin position="545"/>
        <end position="578"/>
    </location>
</feature>
<dbReference type="InterPro" id="IPR019734">
    <property type="entry name" value="TPR_rpt"/>
</dbReference>
<accession>A0A5B8L525</accession>
<dbReference type="GO" id="GO:0009279">
    <property type="term" value="C:cell outer membrane"/>
    <property type="evidence" value="ECO:0007669"/>
    <property type="project" value="UniProtKB-SubCell"/>
</dbReference>
<dbReference type="Gene3D" id="2.40.170.20">
    <property type="entry name" value="TonB-dependent receptor, beta-barrel domain"/>
    <property type="match status" value="1"/>
</dbReference>
<dbReference type="InterPro" id="IPR036942">
    <property type="entry name" value="Beta-barrel_TonB_sf"/>
</dbReference>
<organism evidence="7 8">
    <name type="scientific">Nitratireductor mangrovi</name>
    <dbReference type="NCBI Taxonomy" id="2599600"/>
    <lineage>
        <taxon>Bacteria</taxon>
        <taxon>Pseudomonadati</taxon>
        <taxon>Pseudomonadota</taxon>
        <taxon>Alphaproteobacteria</taxon>
        <taxon>Hyphomicrobiales</taxon>
        <taxon>Phyllobacteriaceae</taxon>
        <taxon>Nitratireductor</taxon>
    </lineage>
</organism>
<dbReference type="OrthoDB" id="7810516at2"/>
<feature type="repeat" description="TPR" evidence="4">
    <location>
        <begin position="443"/>
        <end position="476"/>
    </location>
</feature>
<dbReference type="Pfam" id="PF13432">
    <property type="entry name" value="TPR_16"/>
    <property type="match status" value="1"/>
</dbReference>
<evidence type="ECO:0000256" key="3">
    <source>
        <dbReference type="ARBA" id="ARBA00023237"/>
    </source>
</evidence>
<dbReference type="Gene3D" id="1.25.40.10">
    <property type="entry name" value="Tetratricopeptide repeat domain"/>
    <property type="match status" value="2"/>
</dbReference>
<dbReference type="Gene3D" id="2.60.120.1440">
    <property type="match status" value="1"/>
</dbReference>
<evidence type="ECO:0000313" key="8">
    <source>
        <dbReference type="Proteomes" id="UP000321389"/>
    </source>
</evidence>
<dbReference type="Pfam" id="PF14559">
    <property type="entry name" value="TPR_19"/>
    <property type="match status" value="1"/>
</dbReference>
<keyword evidence="4" id="KW-0802">TPR repeat</keyword>
<evidence type="ECO:0000259" key="6">
    <source>
        <dbReference type="Pfam" id="PF04773"/>
    </source>
</evidence>
<comment type="subcellular location">
    <subcellularLocation>
        <location evidence="1">Cell outer membrane</location>
    </subcellularLocation>
</comment>
<dbReference type="Pfam" id="PF04773">
    <property type="entry name" value="FecR"/>
    <property type="match status" value="1"/>
</dbReference>
<evidence type="ECO:0000256" key="4">
    <source>
        <dbReference type="PROSITE-ProRule" id="PRU00339"/>
    </source>
</evidence>
<keyword evidence="8" id="KW-1185">Reference proteome</keyword>
<dbReference type="SMART" id="SM00028">
    <property type="entry name" value="TPR"/>
    <property type="match status" value="5"/>
</dbReference>
<evidence type="ECO:0000256" key="5">
    <source>
        <dbReference type="SAM" id="SignalP"/>
    </source>
</evidence>